<dbReference type="PIRSF" id="PIRSF038170">
    <property type="entry name" value="tRNA_m1A_mtfrase"/>
    <property type="match status" value="1"/>
</dbReference>
<comment type="similarity">
    <text evidence="2 6">Belongs to the TRM6/GCD10 family.</text>
</comment>
<comment type="caution">
    <text evidence="8">The sequence shown here is derived from an EMBL/GenBank/DDBJ whole genome shotgun (WGS) entry which is preliminary data.</text>
</comment>
<accession>A0A9W6YS33</accession>
<evidence type="ECO:0000313" key="8">
    <source>
        <dbReference type="EMBL" id="GMG19181.1"/>
    </source>
</evidence>
<evidence type="ECO:0000256" key="1">
    <source>
        <dbReference type="ARBA" id="ARBA00004123"/>
    </source>
</evidence>
<comment type="function">
    <text evidence="6">Substrate-binding subunit of tRNA (adenine-N1-)-methyltransferase, which catalyzes the formation of N1-methyladenine at position 58 (m1A58) in initiator methionyl-tRNA.</text>
</comment>
<evidence type="ECO:0000256" key="6">
    <source>
        <dbReference type="PIRNR" id="PIRNR038170"/>
    </source>
</evidence>
<dbReference type="PANTHER" id="PTHR12945:SF0">
    <property type="entry name" value="TRNA (ADENINE(58)-N(1))-METHYLTRANSFERASE NON-CATALYTIC SUBUNIT TRM6"/>
    <property type="match status" value="1"/>
</dbReference>
<feature type="compositionally biased region" description="Polar residues" evidence="7">
    <location>
        <begin position="445"/>
        <end position="459"/>
    </location>
</feature>
<protein>
    <recommendedName>
        <fullName evidence="3 6">tRNA (adenine(58)-N(1))-methyltransferase non-catalytic subunit TRM6</fullName>
    </recommendedName>
</protein>
<evidence type="ECO:0000256" key="3">
    <source>
        <dbReference type="ARBA" id="ARBA00021704"/>
    </source>
</evidence>
<reference evidence="8" key="1">
    <citation type="submission" date="2023-04" db="EMBL/GenBank/DDBJ databases">
        <title>Ambrosiozyma monospora NBRC 1965.</title>
        <authorList>
            <person name="Ichikawa N."/>
            <person name="Sato H."/>
            <person name="Tonouchi N."/>
        </authorList>
    </citation>
    <scope>NUCLEOTIDE SEQUENCE</scope>
    <source>
        <strain evidence="8">NBRC 1965</strain>
    </source>
</reference>
<name>A0A9W6YS33_AMBMO</name>
<evidence type="ECO:0000256" key="4">
    <source>
        <dbReference type="ARBA" id="ARBA00022694"/>
    </source>
</evidence>
<dbReference type="GO" id="GO:0030488">
    <property type="term" value="P:tRNA methylation"/>
    <property type="evidence" value="ECO:0007669"/>
    <property type="project" value="InterPro"/>
</dbReference>
<dbReference type="GO" id="GO:0031515">
    <property type="term" value="C:tRNA (m1A) methyltransferase complex"/>
    <property type="evidence" value="ECO:0007669"/>
    <property type="project" value="UniProtKB-UniRule"/>
</dbReference>
<keyword evidence="5 6" id="KW-0539">Nucleus</keyword>
<proteinExistence type="inferred from homology"/>
<evidence type="ECO:0000256" key="7">
    <source>
        <dbReference type="SAM" id="MobiDB-lite"/>
    </source>
</evidence>
<dbReference type="AlphaFoldDB" id="A0A9W6YS33"/>
<dbReference type="Pfam" id="PF04189">
    <property type="entry name" value="Gcd10p"/>
    <property type="match status" value="1"/>
</dbReference>
<dbReference type="GO" id="GO:0005634">
    <property type="term" value="C:nucleus"/>
    <property type="evidence" value="ECO:0007669"/>
    <property type="project" value="UniProtKB-SubCell"/>
</dbReference>
<comment type="subcellular location">
    <subcellularLocation>
        <location evidence="1 6">Nucleus</location>
    </subcellularLocation>
</comment>
<gene>
    <name evidence="8" type="ORF">Amon01_000026700</name>
</gene>
<feature type="region of interest" description="Disordered" evidence="7">
    <location>
        <begin position="438"/>
        <end position="461"/>
    </location>
</feature>
<dbReference type="InterPro" id="IPR017423">
    <property type="entry name" value="TRM6"/>
</dbReference>
<evidence type="ECO:0000256" key="5">
    <source>
        <dbReference type="ARBA" id="ARBA00023242"/>
    </source>
</evidence>
<dbReference type="EMBL" id="BSXU01000077">
    <property type="protein sequence ID" value="GMG19181.1"/>
    <property type="molecule type" value="Genomic_DNA"/>
</dbReference>
<dbReference type="Proteomes" id="UP001165063">
    <property type="component" value="Unassembled WGS sequence"/>
</dbReference>
<sequence>MTENTLFPPSNNIISENDRVMILIPSGGLRTVQMKLGGIINLGKFGQFLVDNIIGYPYGQSFEILEDKKVQPIKSLSFGLEERDSSNTEDSTKESTPVPEAFISSLTNKDLVDKGSDIQKLTVEEIEKLKTEGGGNDIAKQIIEKMIQSHGAFDKKTIFSQEKYLTRKQKKFSRRFTVLKISPYNMLSYLYQEKEPARVLDMSEETLGLLLSHADVRPGGNYLLMDETGGLIVYALMERMQGQGTITLLHENDQPKLNLLDQVGFTEEQIESIVHPVNLLQFLYPEEERAKNYKPSDEGIEGFPENKKALHFKRLRKYHLLNDTLDLVEKNNFDGFISVCTLNPTTLLPKVLPRIGGSRSIVVYSQFKEILVGLNDAMMKDKNVLMCNIYESKVRKYQTIPGRLHPLMTSRAGGGFIFWGLRVFPKEGIIAVGRGMNKGGKKQKLNTGDAKSSKTSTEQAIEDPDDVDIVIKS</sequence>
<comment type="subunit">
    <text evidence="6">Heterotetramer.</text>
</comment>
<evidence type="ECO:0000313" key="9">
    <source>
        <dbReference type="Proteomes" id="UP001165063"/>
    </source>
</evidence>
<organism evidence="8 9">
    <name type="scientific">Ambrosiozyma monospora</name>
    <name type="common">Yeast</name>
    <name type="synonym">Endomycopsis monosporus</name>
    <dbReference type="NCBI Taxonomy" id="43982"/>
    <lineage>
        <taxon>Eukaryota</taxon>
        <taxon>Fungi</taxon>
        <taxon>Dikarya</taxon>
        <taxon>Ascomycota</taxon>
        <taxon>Saccharomycotina</taxon>
        <taxon>Pichiomycetes</taxon>
        <taxon>Pichiales</taxon>
        <taxon>Pichiaceae</taxon>
        <taxon>Ambrosiozyma</taxon>
    </lineage>
</organism>
<dbReference type="OrthoDB" id="10254665at2759"/>
<evidence type="ECO:0000256" key="2">
    <source>
        <dbReference type="ARBA" id="ARBA00008320"/>
    </source>
</evidence>
<keyword evidence="4 6" id="KW-0819">tRNA processing</keyword>
<keyword evidence="9" id="KW-1185">Reference proteome</keyword>
<dbReference type="PANTHER" id="PTHR12945">
    <property type="entry name" value="TRANSLATION INITIATION FACTOR EIF3-RELATED"/>
    <property type="match status" value="1"/>
</dbReference>
<dbReference type="Gene3D" id="3.10.330.20">
    <property type="match status" value="1"/>
</dbReference>